<evidence type="ECO:0000313" key="4">
    <source>
        <dbReference type="EMBL" id="GGP84951.1"/>
    </source>
</evidence>
<evidence type="ECO:0000256" key="1">
    <source>
        <dbReference type="ARBA" id="ARBA00005771"/>
    </source>
</evidence>
<dbReference type="PANTHER" id="PTHR11783">
    <property type="entry name" value="SULFOTRANSFERASE SULT"/>
    <property type="match status" value="1"/>
</dbReference>
<keyword evidence="2" id="KW-0808">Transferase</keyword>
<dbReference type="RefSeq" id="WP_188955372.1">
    <property type="nucleotide sequence ID" value="NZ_BMQW01000004.1"/>
</dbReference>
<reference evidence="5" key="1">
    <citation type="journal article" date="2019" name="Int. J. Syst. Evol. Microbiol.">
        <title>The Global Catalogue of Microorganisms (GCM) 10K type strain sequencing project: providing services to taxonomists for standard genome sequencing and annotation.</title>
        <authorList>
            <consortium name="The Broad Institute Genomics Platform"/>
            <consortium name="The Broad Institute Genome Sequencing Center for Infectious Disease"/>
            <person name="Wu L."/>
            <person name="Ma J."/>
        </authorList>
    </citation>
    <scope>NUCLEOTIDE SEQUENCE [LARGE SCALE GENOMIC DNA]</scope>
    <source>
        <strain evidence="5">JCM 32305</strain>
    </source>
</reference>
<dbReference type="Pfam" id="PF00685">
    <property type="entry name" value="Sulfotransfer_1"/>
    <property type="match status" value="1"/>
</dbReference>
<dbReference type="Gene3D" id="3.40.50.2000">
    <property type="entry name" value="Glycogen Phosphorylase B"/>
    <property type="match status" value="2"/>
</dbReference>
<dbReference type="EMBL" id="BMQW01000004">
    <property type="protein sequence ID" value="GGP84951.1"/>
    <property type="molecule type" value="Genomic_DNA"/>
</dbReference>
<dbReference type="Gene3D" id="3.40.50.300">
    <property type="entry name" value="P-loop containing nucleotide triphosphate hydrolases"/>
    <property type="match status" value="1"/>
</dbReference>
<evidence type="ECO:0000313" key="5">
    <source>
        <dbReference type="Proteomes" id="UP000654004"/>
    </source>
</evidence>
<gene>
    <name evidence="4" type="ORF">GCM10009410_17630</name>
</gene>
<accession>A0ABQ2QJS9</accession>
<sequence>MKAKVAMISGPALGHVVRLRSIADILINLDVEVEFFVPKMSILTKKVLNDYVVHNFDVEGEDKAVIFGMGVNEKLIKCDFSLIIYDANPMLWLLYIDTLCLPTICVTNVFLTKVSSNFKIVQDDFFLNNKVTINIQRQALGLSPLKTARDIYEASLTLLADPKPVVEHVCSLLPNSYKQVGECSLSFDAEELLCSQDKLNNILLLSMGSTGPGDIDEKFFINLFNTVKADTVVYVGNKIDYYKNKLKIEHCYTFIPLEKIYKQVKLIVTQGGVGSTYQALKNGLPIIVCHEHQNQNILGLILSDLGCAFNYDKNNIDNIFTSERINIMRNNAVSISHSMSLDNGPVTAASLILELLSKKMISFPITSSKYNNENAAQDVDVVFHIGLHKTGTTWLQKGLFIEHPDLLLLNSSSQPWNCPLISLLVGENERGYKHKKADRALSELININGSQTRGKVNVISAERLSGHPYSGGFDTFLIAKRIKKLCPDAKIIIGLRNPKDIIVSIFKQMVSEGFVGNFDTFIATKAWKRPFFDLSYLEYHHIVFLYRRLFGSENVKVVFYETLRDSPQNYIDDICNFLKVVSFTPKNIIKAVNSSSKFDINKQYAINMTRLSEFNQHPLPINTPPSIIQDALKSLSLIDFTVNLDSIDWSHVDRSCSILFNELGMSNPYS</sequence>
<dbReference type="InterPro" id="IPR000863">
    <property type="entry name" value="Sulfotransferase_dom"/>
</dbReference>
<dbReference type="SUPFAM" id="SSF53756">
    <property type="entry name" value="UDP-Glycosyltransferase/glycogen phosphorylase"/>
    <property type="match status" value="1"/>
</dbReference>
<dbReference type="InterPro" id="IPR027417">
    <property type="entry name" value="P-loop_NTPase"/>
</dbReference>
<feature type="domain" description="Sulfotransferase" evidence="3">
    <location>
        <begin position="382"/>
        <end position="612"/>
    </location>
</feature>
<comment type="similarity">
    <text evidence="1">Belongs to the sulfotransferase 1 family.</text>
</comment>
<comment type="caution">
    <text evidence="4">The sequence shown here is derived from an EMBL/GenBank/DDBJ whole genome shotgun (WGS) entry which is preliminary data.</text>
</comment>
<evidence type="ECO:0000259" key="3">
    <source>
        <dbReference type="Pfam" id="PF00685"/>
    </source>
</evidence>
<evidence type="ECO:0000256" key="2">
    <source>
        <dbReference type="ARBA" id="ARBA00022679"/>
    </source>
</evidence>
<keyword evidence="5" id="KW-1185">Reference proteome</keyword>
<proteinExistence type="inferred from homology"/>
<organism evidence="4 5">
    <name type="scientific">Shewanella ulleungensis</name>
    <dbReference type="NCBI Taxonomy" id="2282699"/>
    <lineage>
        <taxon>Bacteria</taxon>
        <taxon>Pseudomonadati</taxon>
        <taxon>Pseudomonadota</taxon>
        <taxon>Gammaproteobacteria</taxon>
        <taxon>Alteromonadales</taxon>
        <taxon>Shewanellaceae</taxon>
        <taxon>Shewanella</taxon>
    </lineage>
</organism>
<dbReference type="Proteomes" id="UP000654004">
    <property type="component" value="Unassembled WGS sequence"/>
</dbReference>
<dbReference type="SUPFAM" id="SSF52540">
    <property type="entry name" value="P-loop containing nucleoside triphosphate hydrolases"/>
    <property type="match status" value="1"/>
</dbReference>
<name>A0ABQ2QJS9_9GAMM</name>
<protein>
    <recommendedName>
        <fullName evidence="3">Sulfotransferase domain-containing protein</fullName>
    </recommendedName>
</protein>